<evidence type="ECO:0000256" key="2">
    <source>
        <dbReference type="SAM" id="Phobius"/>
    </source>
</evidence>
<dbReference type="RefSeq" id="WP_129783451.1">
    <property type="nucleotide sequence ID" value="NZ_RZHH01000002.1"/>
</dbReference>
<keyword evidence="2" id="KW-1133">Transmembrane helix</keyword>
<accession>A0A482TIS7</accession>
<proteinExistence type="predicted"/>
<evidence type="ECO:0000256" key="1">
    <source>
        <dbReference type="SAM" id="MobiDB-lite"/>
    </source>
</evidence>
<protein>
    <submittedName>
        <fullName evidence="3">Uncharacterized protein</fullName>
    </submittedName>
</protein>
<sequence length="176" mass="18750">MDNVDRQSNRNRVLSGIAVLAAGLLVAAATGAYRAFSFLAIGLLVGTIAVASVERNVRELDFAPYNGLVIGWTAVFTVGFTGIWMLWEPGVTSYTYVLGLPTPTLVYATCIWLLPILGAFYYAFVFDEIGDDDIVEGIMTDAREAQRGQNIPLGQEVKADGSGGSAGTEMTDGGED</sequence>
<organism evidence="3 4">
    <name type="scientific">Halogeometricum borinquense</name>
    <dbReference type="NCBI Taxonomy" id="60847"/>
    <lineage>
        <taxon>Archaea</taxon>
        <taxon>Methanobacteriati</taxon>
        <taxon>Methanobacteriota</taxon>
        <taxon>Stenosarchaea group</taxon>
        <taxon>Halobacteria</taxon>
        <taxon>Halobacteriales</taxon>
        <taxon>Haloferacaceae</taxon>
        <taxon>Halogeometricum</taxon>
    </lineage>
</organism>
<feature type="transmembrane region" description="Helical" evidence="2">
    <location>
        <begin position="35"/>
        <end position="53"/>
    </location>
</feature>
<feature type="transmembrane region" description="Helical" evidence="2">
    <location>
        <begin position="12"/>
        <end position="29"/>
    </location>
</feature>
<keyword evidence="2" id="KW-0812">Transmembrane</keyword>
<evidence type="ECO:0000313" key="3">
    <source>
        <dbReference type="EMBL" id="RYJ12955.1"/>
    </source>
</evidence>
<evidence type="ECO:0000313" key="4">
    <source>
        <dbReference type="Proteomes" id="UP000294028"/>
    </source>
</evidence>
<feature type="region of interest" description="Disordered" evidence="1">
    <location>
        <begin position="150"/>
        <end position="176"/>
    </location>
</feature>
<name>A0A482TIS7_9EURY</name>
<dbReference type="AlphaFoldDB" id="A0A482TIS7"/>
<comment type="caution">
    <text evidence="3">The sequence shown here is derived from an EMBL/GenBank/DDBJ whole genome shotgun (WGS) entry which is preliminary data.</text>
</comment>
<reference evidence="3 4" key="1">
    <citation type="submission" date="2018-12" db="EMBL/GenBank/DDBJ databases">
        <title>Genome analysis provides insights into bioremediation potentialities of Halogeometricum borinquense strain N11.</title>
        <authorList>
            <person name="Najjari A."/>
            <person name="Youssef N."/>
            <person name="Fhoula I."/>
            <person name="Ben Dhia O."/>
            <person name="Mahjoubi M."/>
            <person name="Ouzari H.I."/>
            <person name="Cherif A."/>
        </authorList>
    </citation>
    <scope>NUCLEOTIDE SEQUENCE [LARGE SCALE GENOMIC DNA]</scope>
    <source>
        <strain evidence="3 4">N11</strain>
    </source>
</reference>
<feature type="transmembrane region" description="Helical" evidence="2">
    <location>
        <begin position="105"/>
        <end position="124"/>
    </location>
</feature>
<keyword evidence="2" id="KW-0472">Membrane</keyword>
<gene>
    <name evidence="3" type="ORF">ELS19_02530</name>
</gene>
<dbReference type="Proteomes" id="UP000294028">
    <property type="component" value="Unassembled WGS sequence"/>
</dbReference>
<dbReference type="EMBL" id="RZHH01000002">
    <property type="protein sequence ID" value="RYJ12955.1"/>
    <property type="molecule type" value="Genomic_DNA"/>
</dbReference>
<feature type="transmembrane region" description="Helical" evidence="2">
    <location>
        <begin position="65"/>
        <end position="85"/>
    </location>
</feature>